<sequence length="88" mass="9282">MKKLVLSTLVVIAMVVTSCKSDDDTVEALDCAALTIEADNASDAYADNPSNDNCISLRNSLQALINADCFDAQTQASTELAISILPCN</sequence>
<gene>
    <name evidence="1" type="ORF">SAMN05421855_101874</name>
</gene>
<evidence type="ECO:0008006" key="3">
    <source>
        <dbReference type="Google" id="ProtNLM"/>
    </source>
</evidence>
<protein>
    <recommendedName>
        <fullName evidence="3">Lipoprotein</fullName>
    </recommendedName>
</protein>
<dbReference type="Proteomes" id="UP000199321">
    <property type="component" value="Unassembled WGS sequence"/>
</dbReference>
<dbReference type="EMBL" id="FNBA01000001">
    <property type="protein sequence ID" value="SDE48840.1"/>
    <property type="molecule type" value="Genomic_DNA"/>
</dbReference>
<evidence type="ECO:0000313" key="2">
    <source>
        <dbReference type="Proteomes" id="UP000199321"/>
    </source>
</evidence>
<dbReference type="RefSeq" id="WP_093140962.1">
    <property type="nucleotide sequence ID" value="NZ_BMWO01000001.1"/>
</dbReference>
<organism evidence="1 2">
    <name type="scientific">Ulvibacter litoralis</name>
    <dbReference type="NCBI Taxonomy" id="227084"/>
    <lineage>
        <taxon>Bacteria</taxon>
        <taxon>Pseudomonadati</taxon>
        <taxon>Bacteroidota</taxon>
        <taxon>Flavobacteriia</taxon>
        <taxon>Flavobacteriales</taxon>
        <taxon>Flavobacteriaceae</taxon>
        <taxon>Ulvibacter</taxon>
    </lineage>
</organism>
<name>A0A1G7DCY9_9FLAO</name>
<proteinExistence type="predicted"/>
<dbReference type="STRING" id="227084.SAMN05421855_101874"/>
<keyword evidence="2" id="KW-1185">Reference proteome</keyword>
<evidence type="ECO:0000313" key="1">
    <source>
        <dbReference type="EMBL" id="SDE48840.1"/>
    </source>
</evidence>
<dbReference type="PROSITE" id="PS51257">
    <property type="entry name" value="PROKAR_LIPOPROTEIN"/>
    <property type="match status" value="1"/>
</dbReference>
<reference evidence="1 2" key="1">
    <citation type="submission" date="2016-10" db="EMBL/GenBank/DDBJ databases">
        <authorList>
            <person name="de Groot N.N."/>
        </authorList>
    </citation>
    <scope>NUCLEOTIDE SEQUENCE [LARGE SCALE GENOMIC DNA]</scope>
    <source>
        <strain evidence="1 2">DSM 16195</strain>
    </source>
</reference>
<dbReference type="AlphaFoldDB" id="A0A1G7DCY9"/>
<accession>A0A1G7DCY9</accession>